<evidence type="ECO:0000259" key="13">
    <source>
        <dbReference type="Pfam" id="PF00294"/>
    </source>
</evidence>
<dbReference type="PROSITE" id="PS00584">
    <property type="entry name" value="PFKB_KINASES_2"/>
    <property type="match status" value="1"/>
</dbReference>
<comment type="catalytic activity">
    <reaction evidence="12">
        <text>D-ribose + ATP = D-ribose 5-phosphate + ADP + H(+)</text>
        <dbReference type="Rhea" id="RHEA:13697"/>
        <dbReference type="ChEBI" id="CHEBI:15378"/>
        <dbReference type="ChEBI" id="CHEBI:30616"/>
        <dbReference type="ChEBI" id="CHEBI:47013"/>
        <dbReference type="ChEBI" id="CHEBI:78346"/>
        <dbReference type="ChEBI" id="CHEBI:456216"/>
        <dbReference type="EC" id="2.7.1.15"/>
    </reaction>
</comment>
<comment type="function">
    <text evidence="12">Catalyzes the phosphorylation of ribose at O-5 in a reaction requiring ATP and magnesium. The resulting D-ribose-5-phosphate can then be used either for sythesis of nucleotides, histidine, and tryptophan, or as a component of the pentose phosphate pathway.</text>
</comment>
<keyword evidence="4 12" id="KW-0808">Transferase</keyword>
<evidence type="ECO:0000256" key="1">
    <source>
        <dbReference type="ARBA" id="ARBA00005380"/>
    </source>
</evidence>
<feature type="binding site" evidence="12">
    <location>
        <position position="285"/>
    </location>
    <ligand>
        <name>K(+)</name>
        <dbReference type="ChEBI" id="CHEBI:29103"/>
    </ligand>
</feature>
<protein>
    <recommendedName>
        <fullName evidence="3 12">Ribokinase</fullName>
        <shortName evidence="12">RK</shortName>
        <ecNumber evidence="2 12">2.7.1.15</ecNumber>
    </recommendedName>
</protein>
<dbReference type="Pfam" id="PF00294">
    <property type="entry name" value="PfkB"/>
    <property type="match status" value="1"/>
</dbReference>
<dbReference type="EMBL" id="JAUSUG010000001">
    <property type="protein sequence ID" value="MDQ0252949.1"/>
    <property type="molecule type" value="Genomic_DNA"/>
</dbReference>
<feature type="binding site" evidence="12">
    <location>
        <begin position="251"/>
        <end position="252"/>
    </location>
    <ligand>
        <name>ATP</name>
        <dbReference type="ChEBI" id="CHEBI:30616"/>
    </ligand>
</feature>
<keyword evidence="12" id="KW-0963">Cytoplasm</keyword>
<comment type="subunit">
    <text evidence="12">Homodimer.</text>
</comment>
<dbReference type="RefSeq" id="WP_307320957.1">
    <property type="nucleotide sequence ID" value="NZ_JAUSUG010000001.1"/>
</dbReference>
<keyword evidence="7 12" id="KW-0418">Kinase</keyword>
<dbReference type="SUPFAM" id="SSF53613">
    <property type="entry name" value="Ribokinase-like"/>
    <property type="match status" value="1"/>
</dbReference>
<comment type="caution">
    <text evidence="12">Lacks conserved residue(s) required for the propagation of feature annotation.</text>
</comment>
<evidence type="ECO:0000256" key="2">
    <source>
        <dbReference type="ARBA" id="ARBA00012035"/>
    </source>
</evidence>
<dbReference type="InterPro" id="IPR011611">
    <property type="entry name" value="PfkB_dom"/>
</dbReference>
<feature type="binding site" evidence="12">
    <location>
        <position position="252"/>
    </location>
    <ligand>
        <name>substrate</name>
    </ligand>
</feature>
<keyword evidence="6 12" id="KW-0547">Nucleotide-binding</keyword>
<keyword evidence="11 12" id="KW-0119">Carbohydrate metabolism</keyword>
<keyword evidence="8 12" id="KW-0067">ATP-binding</keyword>
<evidence type="ECO:0000256" key="3">
    <source>
        <dbReference type="ARBA" id="ARBA00016943"/>
    </source>
</evidence>
<dbReference type="Proteomes" id="UP001230005">
    <property type="component" value="Unassembled WGS sequence"/>
</dbReference>
<dbReference type="NCBIfam" id="TIGR02152">
    <property type="entry name" value="D_ribokin_bact"/>
    <property type="match status" value="1"/>
</dbReference>
<dbReference type="Gene3D" id="3.40.1190.20">
    <property type="match status" value="1"/>
</dbReference>
<dbReference type="PRINTS" id="PR00990">
    <property type="entry name" value="RIBOKINASE"/>
</dbReference>
<feature type="binding site" evidence="12">
    <location>
        <position position="248"/>
    </location>
    <ligand>
        <name>K(+)</name>
        <dbReference type="ChEBI" id="CHEBI:29103"/>
    </ligand>
</feature>
<feature type="binding site" evidence="12">
    <location>
        <position position="140"/>
    </location>
    <ligand>
        <name>substrate</name>
    </ligand>
</feature>
<dbReference type="HAMAP" id="MF_01987">
    <property type="entry name" value="Ribokinase"/>
    <property type="match status" value="1"/>
</dbReference>
<feature type="active site" description="Proton acceptor" evidence="12">
    <location>
        <position position="252"/>
    </location>
</feature>
<feature type="binding site" evidence="12">
    <location>
        <position position="282"/>
    </location>
    <ligand>
        <name>K(+)</name>
        <dbReference type="ChEBI" id="CHEBI:29103"/>
    </ligand>
</feature>
<dbReference type="PANTHER" id="PTHR10584:SF166">
    <property type="entry name" value="RIBOKINASE"/>
    <property type="match status" value="1"/>
</dbReference>
<comment type="similarity">
    <text evidence="12">Belongs to the carbohydrate kinase PfkB family. Ribokinase subfamily.</text>
</comment>
<comment type="pathway">
    <text evidence="12">Carbohydrate metabolism; D-ribose degradation; D-ribose 5-phosphate from beta-D-ribopyranose: step 2/2.</text>
</comment>
<evidence type="ECO:0000256" key="7">
    <source>
        <dbReference type="ARBA" id="ARBA00022777"/>
    </source>
</evidence>
<evidence type="ECO:0000256" key="9">
    <source>
        <dbReference type="ARBA" id="ARBA00022842"/>
    </source>
</evidence>
<evidence type="ECO:0000256" key="8">
    <source>
        <dbReference type="ARBA" id="ARBA00022840"/>
    </source>
</evidence>
<feature type="binding site" evidence="12">
    <location>
        <begin position="39"/>
        <end position="43"/>
    </location>
    <ligand>
        <name>substrate</name>
    </ligand>
</feature>
<feature type="binding site" evidence="12">
    <location>
        <position position="291"/>
    </location>
    <ligand>
        <name>K(+)</name>
        <dbReference type="ChEBI" id="CHEBI:29103"/>
    </ligand>
</feature>
<evidence type="ECO:0000256" key="4">
    <source>
        <dbReference type="ARBA" id="ARBA00022679"/>
    </source>
</evidence>
<comment type="similarity">
    <text evidence="1">Belongs to the carbohydrate kinase pfkB family.</text>
</comment>
<keyword evidence="5 12" id="KW-0479">Metal-binding</keyword>
<accession>A0ABT9ZP26</accession>
<feature type="binding site" evidence="12">
    <location>
        <position position="246"/>
    </location>
    <ligand>
        <name>K(+)</name>
        <dbReference type="ChEBI" id="CHEBI:29103"/>
    </ligand>
</feature>
<evidence type="ECO:0000313" key="14">
    <source>
        <dbReference type="EMBL" id="MDQ0252949.1"/>
    </source>
</evidence>
<keyword evidence="9 12" id="KW-0460">Magnesium</keyword>
<comment type="subcellular location">
    <subcellularLocation>
        <location evidence="12">Cytoplasm</location>
    </subcellularLocation>
</comment>
<evidence type="ECO:0000256" key="5">
    <source>
        <dbReference type="ARBA" id="ARBA00022723"/>
    </source>
</evidence>
<dbReference type="EC" id="2.7.1.15" evidence="2 12"/>
<evidence type="ECO:0000256" key="6">
    <source>
        <dbReference type="ARBA" id="ARBA00022741"/>
    </source>
</evidence>
<dbReference type="InterPro" id="IPR002173">
    <property type="entry name" value="Carboh/pur_kinase_PfkB_CS"/>
</dbReference>
<dbReference type="PANTHER" id="PTHR10584">
    <property type="entry name" value="SUGAR KINASE"/>
    <property type="match status" value="1"/>
</dbReference>
<feature type="binding site" evidence="12">
    <location>
        <begin position="220"/>
        <end position="225"/>
    </location>
    <ligand>
        <name>ATP</name>
        <dbReference type="ChEBI" id="CHEBI:30616"/>
    </ligand>
</feature>
<evidence type="ECO:0000256" key="12">
    <source>
        <dbReference type="HAMAP-Rule" id="MF_01987"/>
    </source>
</evidence>
<comment type="activity regulation">
    <text evidence="12">Activated by a monovalent cation that binds near, but not in, the active site. The most likely occupant of the site in vivo is potassium. Ion binding induces a conformational change that may alter substrate affinity.</text>
</comment>
<evidence type="ECO:0000313" key="15">
    <source>
        <dbReference type="Proteomes" id="UP001230005"/>
    </source>
</evidence>
<comment type="cofactor">
    <cofactor evidence="12">
        <name>Mg(2+)</name>
        <dbReference type="ChEBI" id="CHEBI:18420"/>
    </cofactor>
    <text evidence="12">Requires a divalent cation, most likely magnesium in vivo, as an electrophilic catalyst to aid phosphoryl group transfer. It is the chelate of the metal and the nucleotide that is the actual substrate.</text>
</comment>
<feature type="binding site" evidence="12">
    <location>
        <begin position="11"/>
        <end position="13"/>
    </location>
    <ligand>
        <name>substrate</name>
    </ligand>
</feature>
<keyword evidence="15" id="KW-1185">Reference proteome</keyword>
<evidence type="ECO:0000256" key="10">
    <source>
        <dbReference type="ARBA" id="ARBA00022958"/>
    </source>
</evidence>
<feature type="domain" description="Carbohydrate kinase PfkB" evidence="13">
    <location>
        <begin position="1"/>
        <end position="294"/>
    </location>
</feature>
<sequence length="305" mass="32739">MNKILVVGSLNLDMVLKISEFPKVGETISCNEFLKINGGKGANQAVAASKLGADVSMIGKVGFGSEGRQILNGLEEVGVSTAGINFEKDENTGLAFITVNNNGENKIIISPGANYKLNSSDVDEHKQLIEQCDLLLIQLEIPIDVVEYTVKLASRLGKKVILNPAPMKMFSDQLLSKLYTLIMNETELEIMSGESAANDKEIEQAANKIKNKGVEKLIITLGKRGSLLLNNEETVFIPAFKVNTVDTTAAGDAFIAAFSVGKLKGMDDRSAIQFASKTSAIVVTKVGAQSSLPTLVEVDQFQEAL</sequence>
<proteinExistence type="inferred from homology"/>
<name>A0ABT9ZP26_9BACI</name>
<reference evidence="14 15" key="1">
    <citation type="submission" date="2023-07" db="EMBL/GenBank/DDBJ databases">
        <title>Genomic Encyclopedia of Type Strains, Phase IV (KMG-IV): sequencing the most valuable type-strain genomes for metagenomic binning, comparative biology and taxonomic classification.</title>
        <authorList>
            <person name="Goeker M."/>
        </authorList>
    </citation>
    <scope>NUCLEOTIDE SEQUENCE [LARGE SCALE GENOMIC DNA]</scope>
    <source>
        <strain evidence="14 15">DSM 9768</strain>
    </source>
</reference>
<evidence type="ECO:0000256" key="11">
    <source>
        <dbReference type="ARBA" id="ARBA00023277"/>
    </source>
</evidence>
<dbReference type="InterPro" id="IPR002139">
    <property type="entry name" value="Ribo/fructo_kinase"/>
</dbReference>
<dbReference type="CDD" id="cd01174">
    <property type="entry name" value="ribokinase"/>
    <property type="match status" value="1"/>
</dbReference>
<gene>
    <name evidence="12" type="primary">rbsK</name>
    <name evidence="14" type="ORF">J2S74_000321</name>
</gene>
<organism evidence="14 15">
    <name type="scientific">Evansella vedderi</name>
    <dbReference type="NCBI Taxonomy" id="38282"/>
    <lineage>
        <taxon>Bacteria</taxon>
        <taxon>Bacillati</taxon>
        <taxon>Bacillota</taxon>
        <taxon>Bacilli</taxon>
        <taxon>Bacillales</taxon>
        <taxon>Bacillaceae</taxon>
        <taxon>Evansella</taxon>
    </lineage>
</organism>
<dbReference type="InterPro" id="IPR029056">
    <property type="entry name" value="Ribokinase-like"/>
</dbReference>
<feature type="binding site" evidence="12">
    <location>
        <position position="287"/>
    </location>
    <ligand>
        <name>K(+)</name>
        <dbReference type="ChEBI" id="CHEBI:29103"/>
    </ligand>
</feature>
<comment type="caution">
    <text evidence="14">The sequence shown here is derived from an EMBL/GenBank/DDBJ whole genome shotgun (WGS) entry which is preliminary data.</text>
</comment>
<keyword evidence="10 12" id="KW-0630">Potassium</keyword>
<dbReference type="GO" id="GO:0004747">
    <property type="term" value="F:ribokinase activity"/>
    <property type="evidence" value="ECO:0007669"/>
    <property type="project" value="UniProtKB-EC"/>
</dbReference>
<feature type="binding site" evidence="12">
    <location>
        <position position="184"/>
    </location>
    <ligand>
        <name>ATP</name>
        <dbReference type="ChEBI" id="CHEBI:30616"/>
    </ligand>
</feature>
<dbReference type="InterPro" id="IPR011877">
    <property type="entry name" value="Ribokinase"/>
</dbReference>